<comment type="caution">
    <text evidence="2">The sequence shown here is derived from an EMBL/GenBank/DDBJ whole genome shotgun (WGS) entry which is preliminary data.</text>
</comment>
<dbReference type="SMART" id="SM01040">
    <property type="entry name" value="Bro-N"/>
    <property type="match status" value="1"/>
</dbReference>
<feature type="domain" description="Bro-N" evidence="1">
    <location>
        <begin position="1"/>
        <end position="107"/>
    </location>
</feature>
<dbReference type="Pfam" id="PF02498">
    <property type="entry name" value="Bro-N"/>
    <property type="match status" value="1"/>
</dbReference>
<organism evidence="2 3">
    <name type="scientific">Azorhizophilus paspali</name>
    <name type="common">Azotobacter paspali</name>
    <dbReference type="NCBI Taxonomy" id="69963"/>
    <lineage>
        <taxon>Bacteria</taxon>
        <taxon>Pseudomonadati</taxon>
        <taxon>Pseudomonadota</taxon>
        <taxon>Gammaproteobacteria</taxon>
        <taxon>Pseudomonadales</taxon>
        <taxon>Pseudomonadaceae</taxon>
        <taxon>Azorhizophilus</taxon>
    </lineage>
</organism>
<dbReference type="PANTHER" id="PTHR36180">
    <property type="entry name" value="DNA-BINDING PROTEIN-RELATED-RELATED"/>
    <property type="match status" value="1"/>
</dbReference>
<protein>
    <submittedName>
        <fullName evidence="2">Bro-N domain-containing protein</fullName>
    </submittedName>
</protein>
<accession>A0ABV6SNG2</accession>
<dbReference type="RefSeq" id="WP_376947114.1">
    <property type="nucleotide sequence ID" value="NZ_CP171449.1"/>
</dbReference>
<dbReference type="Proteomes" id="UP001589891">
    <property type="component" value="Unassembled WGS sequence"/>
</dbReference>
<keyword evidence="3" id="KW-1185">Reference proteome</keyword>
<evidence type="ECO:0000259" key="1">
    <source>
        <dbReference type="PROSITE" id="PS51750"/>
    </source>
</evidence>
<dbReference type="PANTHER" id="PTHR36180:SF2">
    <property type="entry name" value="BRO FAMILY PROTEIN"/>
    <property type="match status" value="1"/>
</dbReference>
<evidence type="ECO:0000313" key="2">
    <source>
        <dbReference type="EMBL" id="MFC0710733.1"/>
    </source>
</evidence>
<sequence>MQAAQVIPFRFESREVRTLLIDGQPWFCAADVCAVLDYANSRQAIQKNCREKGVSIRDTPTKGGMQAMTFIDEGNLYRLIIKSRKDEAQRFESWVCDEVLPAIRKHGRYEDAGNRMGTLLGQTIGTDGFHMLGAVLDGKVRHLPAPARRRAKMHIWSQVHKAFSVVSAEDIPASSLDAARNFIGSYSLPLEGEWLSKTSTKAGTFADILGRPMTSTERWLVYADSNGNEHLKSVPDDACVLSHRDLIRGMLGCDIPVHPDEMFEFALAAIANIKIRYNNQYSRIRAARKAGLKV</sequence>
<dbReference type="EMBL" id="JBHLSS010000094">
    <property type="protein sequence ID" value="MFC0710733.1"/>
    <property type="molecule type" value="Genomic_DNA"/>
</dbReference>
<dbReference type="PROSITE" id="PS51750">
    <property type="entry name" value="BRO_N"/>
    <property type="match status" value="1"/>
</dbReference>
<name>A0ABV6SNG2_AZOPA</name>
<evidence type="ECO:0000313" key="3">
    <source>
        <dbReference type="Proteomes" id="UP001589891"/>
    </source>
</evidence>
<gene>
    <name evidence="2" type="ORF">ACFFGX_14650</name>
</gene>
<reference evidence="2 3" key="1">
    <citation type="submission" date="2024-09" db="EMBL/GenBank/DDBJ databases">
        <authorList>
            <person name="Sun Q."/>
            <person name="Mori K."/>
        </authorList>
    </citation>
    <scope>NUCLEOTIDE SEQUENCE [LARGE SCALE GENOMIC DNA]</scope>
    <source>
        <strain evidence="2 3">NCAIM B.01794</strain>
    </source>
</reference>
<dbReference type="InterPro" id="IPR003497">
    <property type="entry name" value="BRO_N_domain"/>
</dbReference>
<proteinExistence type="predicted"/>